<evidence type="ECO:0008006" key="4">
    <source>
        <dbReference type="Google" id="ProtNLM"/>
    </source>
</evidence>
<feature type="signal peptide" evidence="1">
    <location>
        <begin position="1"/>
        <end position="20"/>
    </location>
</feature>
<protein>
    <recommendedName>
        <fullName evidence="4">DUF1214 domain-containing protein</fullName>
    </recommendedName>
</protein>
<organism evidence="2 3">
    <name type="scientific">Candidatus Phycosocius spiralis</name>
    <dbReference type="NCBI Taxonomy" id="2815099"/>
    <lineage>
        <taxon>Bacteria</taxon>
        <taxon>Pseudomonadati</taxon>
        <taxon>Pseudomonadota</taxon>
        <taxon>Alphaproteobacteria</taxon>
        <taxon>Caulobacterales</taxon>
        <taxon>Caulobacterales incertae sedis</taxon>
        <taxon>Candidatus Phycosocius</taxon>
    </lineage>
</organism>
<evidence type="ECO:0000313" key="2">
    <source>
        <dbReference type="EMBL" id="GIU65945.1"/>
    </source>
</evidence>
<accession>A0ABQ4PSL0</accession>
<feature type="chain" id="PRO_5047479429" description="DUF1214 domain-containing protein" evidence="1">
    <location>
        <begin position="21"/>
        <end position="485"/>
    </location>
</feature>
<gene>
    <name evidence="2" type="ORF">PsB1_0099</name>
</gene>
<name>A0ABQ4PSL0_9PROT</name>
<sequence length="485" mass="52880">MTFTKRLILLSAGAVATALAITCPLAVFSQTTQQSFPSDSDANGIRTQKVERLALQILETAQVKEAIEKGIATYAASAIASKPDAMRYARSAVEEAATFAALNAAMGGVSDPTFVWLYAAPRRWHGYSLPGSRWYADNVDTFYRAVRVDETSSYEITVLPGKVLPSQLSFMLYNWLIHDGTDPRNDVPLGTLTITEATPRNPDGSITLTVGPELANGRPTHLQLKPGAKQVLVREIRGDETLPAVRLSVRRTRGNPPPKKTINDLAAETAAYIAAGTFGSTNISVGFGKMAENQLGAPRVRWLEEGNQKLTTDEPVGPDQALGFLSPFVFNIKEDEALIVTLNMMGAEYLSVSSYRPFLVSPEHVFGTSSLNNYQSKKNPDGSITFVFARKDPGVYNWIDVGGIPYGSVGVRWQTLTKPVAPTLQNAVQTAKVVKLADLRKELPATTAWVSAQERREQRANRARNFLLRCLGDPCEVGGELDKPH</sequence>
<keyword evidence="1" id="KW-0732">Signal</keyword>
<keyword evidence="3" id="KW-1185">Reference proteome</keyword>
<proteinExistence type="predicted"/>
<dbReference type="RefSeq" id="WP_284358413.1">
    <property type="nucleotide sequence ID" value="NZ_BPFZ01000001.1"/>
</dbReference>
<reference evidence="2" key="1">
    <citation type="submission" date="2021-05" db="EMBL/GenBank/DDBJ databases">
        <authorList>
            <person name="Tanabe Y."/>
        </authorList>
    </citation>
    <scope>NUCLEOTIDE SEQUENCE</scope>
    <source>
        <strain evidence="2">BOTRYCO-1</strain>
    </source>
</reference>
<evidence type="ECO:0000313" key="3">
    <source>
        <dbReference type="Proteomes" id="UP001161064"/>
    </source>
</evidence>
<comment type="caution">
    <text evidence="2">The sequence shown here is derived from an EMBL/GenBank/DDBJ whole genome shotgun (WGS) entry which is preliminary data.</text>
</comment>
<dbReference type="EMBL" id="BPFZ01000001">
    <property type="protein sequence ID" value="GIU65945.1"/>
    <property type="molecule type" value="Genomic_DNA"/>
</dbReference>
<evidence type="ECO:0000256" key="1">
    <source>
        <dbReference type="SAM" id="SignalP"/>
    </source>
</evidence>
<reference evidence="2" key="2">
    <citation type="journal article" date="2023" name="ISME Commun">
        <title>Characterization of a bloom-associated alphaproteobacterial lineage, 'Candidatus Phycosocius': insights into freshwater algal-bacterial interactions.</title>
        <authorList>
            <person name="Tanabe Y."/>
            <person name="Yamaguchi H."/>
            <person name="Yoshida M."/>
            <person name="Kai A."/>
            <person name="Okazaki Y."/>
        </authorList>
    </citation>
    <scope>NUCLEOTIDE SEQUENCE</scope>
    <source>
        <strain evidence="2">BOTRYCO-1</strain>
    </source>
</reference>
<dbReference type="Proteomes" id="UP001161064">
    <property type="component" value="Unassembled WGS sequence"/>
</dbReference>